<organism evidence="1 2">
    <name type="scientific">Actinotalea ferrariae CF5-4</name>
    <dbReference type="NCBI Taxonomy" id="948458"/>
    <lineage>
        <taxon>Bacteria</taxon>
        <taxon>Bacillati</taxon>
        <taxon>Actinomycetota</taxon>
        <taxon>Actinomycetes</taxon>
        <taxon>Micrococcales</taxon>
        <taxon>Cellulomonadaceae</taxon>
        <taxon>Actinotalea</taxon>
    </lineage>
</organism>
<comment type="caution">
    <text evidence="1">The sequence shown here is derived from an EMBL/GenBank/DDBJ whole genome shotgun (WGS) entry which is preliminary data.</text>
</comment>
<dbReference type="EMBL" id="AXCW01000088">
    <property type="protein sequence ID" value="EYR63518.1"/>
    <property type="molecule type" value="Genomic_DNA"/>
</dbReference>
<proteinExistence type="predicted"/>
<dbReference type="AlphaFoldDB" id="A0A021VQW7"/>
<name>A0A021VQW7_9CELL</name>
<dbReference type="Proteomes" id="UP000019753">
    <property type="component" value="Unassembled WGS sequence"/>
</dbReference>
<dbReference type="InterPro" id="IPR046275">
    <property type="entry name" value="DUF6308"/>
</dbReference>
<sequence length="239" mass="26536">MTDAEQPWTQIPDGWTPPDATLLEHARDRALQALSLDGPRPAHQRLRTFYDTDSDYAGATFAQLQPLQPADLTATDLHATTLLSVRIGPGATRRLLHDGPTRTEILGHLRALPDTQLHVADTHALLAMQDLYRAIKTALSAATTRTPDAWVTASKLCARKRPDLYPVRDTRIRDHLGIPTNNNGYATTWLLFRTLIQDHDLITAIDTAADAATDGHPRVHLDTSRLRLLDAALWTDTLR</sequence>
<accession>A0A021VQW7</accession>
<dbReference type="RefSeq" id="WP_034225752.1">
    <property type="nucleotide sequence ID" value="NZ_AXCW01000088.1"/>
</dbReference>
<keyword evidence="2" id="KW-1185">Reference proteome</keyword>
<evidence type="ECO:0000313" key="2">
    <source>
        <dbReference type="Proteomes" id="UP000019753"/>
    </source>
</evidence>
<protein>
    <submittedName>
        <fullName evidence="1">Uncharacterized protein</fullName>
    </submittedName>
</protein>
<evidence type="ECO:0000313" key="1">
    <source>
        <dbReference type="EMBL" id="EYR63518.1"/>
    </source>
</evidence>
<reference evidence="1 2" key="1">
    <citation type="submission" date="2014-01" db="EMBL/GenBank/DDBJ databases">
        <title>Actinotalea ferrariae CF5-4.</title>
        <authorList>
            <person name="Chen F."/>
            <person name="Li Y."/>
            <person name="Wang G."/>
        </authorList>
    </citation>
    <scope>NUCLEOTIDE SEQUENCE [LARGE SCALE GENOMIC DNA]</scope>
    <source>
        <strain evidence="1 2">CF5-4</strain>
    </source>
</reference>
<dbReference type="OrthoDB" id="5178186at2"/>
<dbReference type="Pfam" id="PF19827">
    <property type="entry name" value="DUF6308"/>
    <property type="match status" value="1"/>
</dbReference>
<gene>
    <name evidence="1" type="ORF">N866_20125</name>
</gene>